<dbReference type="SUPFAM" id="SSF55961">
    <property type="entry name" value="Bet v1-like"/>
    <property type="match status" value="1"/>
</dbReference>
<evidence type="ECO:0000259" key="3">
    <source>
        <dbReference type="Pfam" id="PF03364"/>
    </source>
</evidence>
<dbReference type="Pfam" id="PF03364">
    <property type="entry name" value="Polyketide_cyc"/>
    <property type="match status" value="1"/>
</dbReference>
<dbReference type="InterPro" id="IPR005031">
    <property type="entry name" value="COQ10_START"/>
</dbReference>
<proteinExistence type="inferred from homology"/>
<gene>
    <name evidence="4" type="ORF">DES39_0076</name>
</gene>
<comment type="caution">
    <text evidence="4">The sequence shown here is derived from an EMBL/GenBank/DDBJ whole genome shotgun (WGS) entry which is preliminary data.</text>
</comment>
<dbReference type="GO" id="GO:0048039">
    <property type="term" value="F:ubiquinone binding"/>
    <property type="evidence" value="ECO:0007669"/>
    <property type="project" value="InterPro"/>
</dbReference>
<organism evidence="4 5">
    <name type="scientific">Orbus hercynius</name>
    <dbReference type="NCBI Taxonomy" id="593135"/>
    <lineage>
        <taxon>Bacteria</taxon>
        <taxon>Pseudomonadati</taxon>
        <taxon>Pseudomonadota</taxon>
        <taxon>Gammaproteobacteria</taxon>
        <taxon>Orbales</taxon>
        <taxon>Orbaceae</taxon>
        <taxon>Orbus</taxon>
    </lineage>
</organism>
<dbReference type="OrthoDB" id="9804759at2"/>
<keyword evidence="2" id="KW-1277">Toxin-antitoxin system</keyword>
<evidence type="ECO:0000256" key="2">
    <source>
        <dbReference type="ARBA" id="ARBA00022649"/>
    </source>
</evidence>
<evidence type="ECO:0000313" key="5">
    <source>
        <dbReference type="Proteomes" id="UP000278542"/>
    </source>
</evidence>
<comment type="similarity">
    <text evidence="1">Belongs to the ribosome association toxin RatA family.</text>
</comment>
<dbReference type="PANTHER" id="PTHR12901:SF10">
    <property type="entry name" value="COENZYME Q-BINDING PROTEIN COQ10, MITOCHONDRIAL"/>
    <property type="match status" value="1"/>
</dbReference>
<name>A0A495RH70_9GAMM</name>
<evidence type="ECO:0000256" key="1">
    <source>
        <dbReference type="ARBA" id="ARBA00008918"/>
    </source>
</evidence>
<dbReference type="EMBL" id="RBWY01000001">
    <property type="protein sequence ID" value="RKS86873.1"/>
    <property type="molecule type" value="Genomic_DNA"/>
</dbReference>
<dbReference type="Proteomes" id="UP000278542">
    <property type="component" value="Unassembled WGS sequence"/>
</dbReference>
<dbReference type="InterPro" id="IPR044996">
    <property type="entry name" value="COQ10-like"/>
</dbReference>
<keyword evidence="5" id="KW-1185">Reference proteome</keyword>
<dbReference type="CDD" id="cd07813">
    <property type="entry name" value="COQ10p_like"/>
    <property type="match status" value="1"/>
</dbReference>
<dbReference type="GO" id="GO:0045333">
    <property type="term" value="P:cellular respiration"/>
    <property type="evidence" value="ECO:0007669"/>
    <property type="project" value="InterPro"/>
</dbReference>
<accession>A0A495RH70</accession>
<reference evidence="4 5" key="1">
    <citation type="submission" date="2018-10" db="EMBL/GenBank/DDBJ databases">
        <title>Genomic Encyclopedia of Type Strains, Phase IV (KMG-IV): sequencing the most valuable type-strain genomes for metagenomic binning, comparative biology and taxonomic classification.</title>
        <authorList>
            <person name="Goeker M."/>
        </authorList>
    </citation>
    <scope>NUCLEOTIDE SEQUENCE [LARGE SCALE GENOMIC DNA]</scope>
    <source>
        <strain evidence="4 5">DSM 22228</strain>
    </source>
</reference>
<protein>
    <submittedName>
        <fullName evidence="4">Ribosome-associated toxin RatA of RatAB toxin-antitoxin module</fullName>
    </submittedName>
</protein>
<dbReference type="RefSeq" id="WP_121143796.1">
    <property type="nucleotide sequence ID" value="NZ_RBWY01000001.1"/>
</dbReference>
<feature type="domain" description="Coenzyme Q-binding protein COQ10 START" evidence="3">
    <location>
        <begin position="11"/>
        <end position="134"/>
    </location>
</feature>
<dbReference type="Gene3D" id="3.30.530.20">
    <property type="match status" value="1"/>
</dbReference>
<evidence type="ECO:0000313" key="4">
    <source>
        <dbReference type="EMBL" id="RKS86873.1"/>
    </source>
</evidence>
<dbReference type="InterPro" id="IPR023393">
    <property type="entry name" value="START-like_dom_sf"/>
</dbReference>
<dbReference type="AlphaFoldDB" id="A0A495RH70"/>
<sequence length="144" mass="16889">MTNVFYEIREPYSAEQMFDLVNDINAYPQFIPDCASAGILKQQDDLILAYLEVEKLGFKKKFITTNKLTKPYRIEMALVDGPFKQLQGDWTFTELSEHECKISFALKFEFKSKLLDLTFTPLFKELMENMVKAFSKRAKQIYTK</sequence>
<dbReference type="PANTHER" id="PTHR12901">
    <property type="entry name" value="SPERM PROTEIN HOMOLOG"/>
    <property type="match status" value="1"/>
</dbReference>